<dbReference type="Proteomes" id="UP000015105">
    <property type="component" value="Chromosome 3D"/>
</dbReference>
<reference evidence="2" key="1">
    <citation type="journal article" date="2014" name="Science">
        <title>Ancient hybridizations among the ancestral genomes of bread wheat.</title>
        <authorList>
            <consortium name="International Wheat Genome Sequencing Consortium,"/>
            <person name="Marcussen T."/>
            <person name="Sandve S.R."/>
            <person name="Heier L."/>
            <person name="Spannagl M."/>
            <person name="Pfeifer M."/>
            <person name="Jakobsen K.S."/>
            <person name="Wulff B.B."/>
            <person name="Steuernagel B."/>
            <person name="Mayer K.F."/>
            <person name="Olsen O.A."/>
        </authorList>
    </citation>
    <scope>NUCLEOTIDE SEQUENCE [LARGE SCALE GENOMIC DNA]</scope>
    <source>
        <strain evidence="2">cv. AL8/78</strain>
    </source>
</reference>
<reference evidence="1" key="4">
    <citation type="submission" date="2019-03" db="UniProtKB">
        <authorList>
            <consortium name="EnsemblPlants"/>
        </authorList>
    </citation>
    <scope>IDENTIFICATION</scope>
</reference>
<reference evidence="1" key="5">
    <citation type="journal article" date="2021" name="G3 (Bethesda)">
        <title>Aegilops tauschii genome assembly Aet v5.0 features greater sequence contiguity and improved annotation.</title>
        <authorList>
            <person name="Wang L."/>
            <person name="Zhu T."/>
            <person name="Rodriguez J.C."/>
            <person name="Deal K.R."/>
            <person name="Dubcovsky J."/>
            <person name="McGuire P.E."/>
            <person name="Lux T."/>
            <person name="Spannagl M."/>
            <person name="Mayer K.F.X."/>
            <person name="Baldrich P."/>
            <person name="Meyers B.C."/>
            <person name="Huo N."/>
            <person name="Gu Y.Q."/>
            <person name="Zhou H."/>
            <person name="Devos K.M."/>
            <person name="Bennetzen J.L."/>
            <person name="Unver T."/>
            <person name="Budak H."/>
            <person name="Gulick P.J."/>
            <person name="Galiba G."/>
            <person name="Kalapos B."/>
            <person name="Nelson D.R."/>
            <person name="Li P."/>
            <person name="You F.M."/>
            <person name="Luo M.C."/>
            <person name="Dvorak J."/>
        </authorList>
    </citation>
    <scope>NUCLEOTIDE SEQUENCE [LARGE SCALE GENOMIC DNA]</scope>
    <source>
        <strain evidence="1">cv. AL8/78</strain>
    </source>
</reference>
<proteinExistence type="predicted"/>
<accession>A0A453EAK5</accession>
<dbReference type="Gramene" id="AET3Gv20275000.27">
    <property type="protein sequence ID" value="AET3Gv20275000.27"/>
    <property type="gene ID" value="AET3Gv20275000"/>
</dbReference>
<reference evidence="2" key="2">
    <citation type="journal article" date="2017" name="Nat. Plants">
        <title>The Aegilops tauschii genome reveals multiple impacts of transposons.</title>
        <authorList>
            <person name="Zhao G."/>
            <person name="Zou C."/>
            <person name="Li K."/>
            <person name="Wang K."/>
            <person name="Li T."/>
            <person name="Gao L."/>
            <person name="Zhang X."/>
            <person name="Wang H."/>
            <person name="Yang Z."/>
            <person name="Liu X."/>
            <person name="Jiang W."/>
            <person name="Mao L."/>
            <person name="Kong X."/>
            <person name="Jiao Y."/>
            <person name="Jia J."/>
        </authorList>
    </citation>
    <scope>NUCLEOTIDE SEQUENCE [LARGE SCALE GENOMIC DNA]</scope>
    <source>
        <strain evidence="2">cv. AL8/78</strain>
    </source>
</reference>
<organism evidence="1 2">
    <name type="scientific">Aegilops tauschii subsp. strangulata</name>
    <name type="common">Goatgrass</name>
    <dbReference type="NCBI Taxonomy" id="200361"/>
    <lineage>
        <taxon>Eukaryota</taxon>
        <taxon>Viridiplantae</taxon>
        <taxon>Streptophyta</taxon>
        <taxon>Embryophyta</taxon>
        <taxon>Tracheophyta</taxon>
        <taxon>Spermatophyta</taxon>
        <taxon>Magnoliopsida</taxon>
        <taxon>Liliopsida</taxon>
        <taxon>Poales</taxon>
        <taxon>Poaceae</taxon>
        <taxon>BOP clade</taxon>
        <taxon>Pooideae</taxon>
        <taxon>Triticodae</taxon>
        <taxon>Triticeae</taxon>
        <taxon>Triticinae</taxon>
        <taxon>Aegilops</taxon>
    </lineage>
</organism>
<evidence type="ECO:0000313" key="1">
    <source>
        <dbReference type="EnsemblPlants" id="AET3Gv20275000.27"/>
    </source>
</evidence>
<dbReference type="AlphaFoldDB" id="A0A453EAK5"/>
<protein>
    <submittedName>
        <fullName evidence="1">Uncharacterized protein</fullName>
    </submittedName>
</protein>
<sequence>MDLLGNPFKGVVGDVKGRASWYKDDWVAGLRTGFRL</sequence>
<dbReference type="EnsemblPlants" id="AET3Gv20275000.27">
    <property type="protein sequence ID" value="AET3Gv20275000.27"/>
    <property type="gene ID" value="AET3Gv20275000"/>
</dbReference>
<name>A0A453EAK5_AEGTS</name>
<keyword evidence="2" id="KW-1185">Reference proteome</keyword>
<evidence type="ECO:0000313" key="2">
    <source>
        <dbReference type="Proteomes" id="UP000015105"/>
    </source>
</evidence>
<reference evidence="1" key="3">
    <citation type="journal article" date="2017" name="Nature">
        <title>Genome sequence of the progenitor of the wheat D genome Aegilops tauschii.</title>
        <authorList>
            <person name="Luo M.C."/>
            <person name="Gu Y.Q."/>
            <person name="Puiu D."/>
            <person name="Wang H."/>
            <person name="Twardziok S.O."/>
            <person name="Deal K.R."/>
            <person name="Huo N."/>
            <person name="Zhu T."/>
            <person name="Wang L."/>
            <person name="Wang Y."/>
            <person name="McGuire P.E."/>
            <person name="Liu S."/>
            <person name="Long H."/>
            <person name="Ramasamy R.K."/>
            <person name="Rodriguez J.C."/>
            <person name="Van S.L."/>
            <person name="Yuan L."/>
            <person name="Wang Z."/>
            <person name="Xia Z."/>
            <person name="Xiao L."/>
            <person name="Anderson O.D."/>
            <person name="Ouyang S."/>
            <person name="Liang Y."/>
            <person name="Zimin A.V."/>
            <person name="Pertea G."/>
            <person name="Qi P."/>
            <person name="Bennetzen J.L."/>
            <person name="Dai X."/>
            <person name="Dawson M.W."/>
            <person name="Muller H.G."/>
            <person name="Kugler K."/>
            <person name="Rivarola-Duarte L."/>
            <person name="Spannagl M."/>
            <person name="Mayer K.F.X."/>
            <person name="Lu F.H."/>
            <person name="Bevan M.W."/>
            <person name="Leroy P."/>
            <person name="Li P."/>
            <person name="You F.M."/>
            <person name="Sun Q."/>
            <person name="Liu Z."/>
            <person name="Lyons E."/>
            <person name="Wicker T."/>
            <person name="Salzberg S.L."/>
            <person name="Devos K.M."/>
            <person name="Dvorak J."/>
        </authorList>
    </citation>
    <scope>NUCLEOTIDE SEQUENCE [LARGE SCALE GENOMIC DNA]</scope>
    <source>
        <strain evidence="1">cv. AL8/78</strain>
    </source>
</reference>